<reference evidence="1 2" key="1">
    <citation type="submission" date="2019-09" db="EMBL/GenBank/DDBJ databases">
        <title>Genome Sequences of Streptomyces kaniharaensis ATCC 21070.</title>
        <authorList>
            <person name="Zhu W."/>
            <person name="De Crecy-Lagard V."/>
            <person name="Richards N.G."/>
        </authorList>
    </citation>
    <scope>NUCLEOTIDE SEQUENCE [LARGE SCALE GENOMIC DNA]</scope>
    <source>
        <strain evidence="1 2">SF-557</strain>
    </source>
</reference>
<dbReference type="Proteomes" id="UP000450000">
    <property type="component" value="Unassembled WGS sequence"/>
</dbReference>
<protein>
    <submittedName>
        <fullName evidence="1">Uncharacterized protein</fullName>
    </submittedName>
</protein>
<evidence type="ECO:0000313" key="2">
    <source>
        <dbReference type="Proteomes" id="UP000450000"/>
    </source>
</evidence>
<dbReference type="AlphaFoldDB" id="A0A6N7L5C6"/>
<keyword evidence="2" id="KW-1185">Reference proteome</keyword>
<dbReference type="RefSeq" id="WP_153472365.1">
    <property type="nucleotide sequence ID" value="NZ_WBOF01000017.1"/>
</dbReference>
<dbReference type="EMBL" id="WBOF01000017">
    <property type="protein sequence ID" value="MQS18189.1"/>
    <property type="molecule type" value="Genomic_DNA"/>
</dbReference>
<sequence>MAPIAAGGADSGSGSGSALFQNDAPPAFFAAAVFALIGRPVRNRPRQAAVAFPALPIASSVAFCWAVRLGSFGIWLISQPIPPSASSTPSGVRWVTLPIHSMTLQIAPAMALPVPLPAGAGVPVAGPDGCAEGDT</sequence>
<organism evidence="1 2">
    <name type="scientific">Streptomyces kaniharaensis</name>
    <dbReference type="NCBI Taxonomy" id="212423"/>
    <lineage>
        <taxon>Bacteria</taxon>
        <taxon>Bacillati</taxon>
        <taxon>Actinomycetota</taxon>
        <taxon>Actinomycetes</taxon>
        <taxon>Kitasatosporales</taxon>
        <taxon>Streptomycetaceae</taxon>
        <taxon>Streptomyces</taxon>
    </lineage>
</organism>
<proteinExistence type="predicted"/>
<evidence type="ECO:0000313" key="1">
    <source>
        <dbReference type="EMBL" id="MQS18189.1"/>
    </source>
</evidence>
<comment type="caution">
    <text evidence="1">The sequence shown here is derived from an EMBL/GenBank/DDBJ whole genome shotgun (WGS) entry which is preliminary data.</text>
</comment>
<name>A0A6N7L5C6_9ACTN</name>
<gene>
    <name evidence="1" type="ORF">F7Q99_39915</name>
</gene>
<accession>A0A6N7L5C6</accession>